<dbReference type="Pfam" id="PF20575">
    <property type="entry name" value="HTH_63"/>
    <property type="match status" value="1"/>
</dbReference>
<evidence type="ECO:0000256" key="1">
    <source>
        <dbReference type="SAM" id="MobiDB-lite"/>
    </source>
</evidence>
<dbReference type="EMBL" id="JAHQXF010000002">
    <property type="protein sequence ID" value="MBV0925091.1"/>
    <property type="molecule type" value="Genomic_DNA"/>
</dbReference>
<feature type="region of interest" description="Disordered" evidence="1">
    <location>
        <begin position="155"/>
        <end position="186"/>
    </location>
</feature>
<accession>A0A8J8C419</accession>
<proteinExistence type="predicted"/>
<dbReference type="Proteomes" id="UP000766550">
    <property type="component" value="Unassembled WGS sequence"/>
</dbReference>
<comment type="caution">
    <text evidence="2">The sequence shown here is derived from an EMBL/GenBank/DDBJ whole genome shotgun (WGS) entry which is preliminary data.</text>
</comment>
<feature type="compositionally biased region" description="Basic and acidic residues" evidence="1">
    <location>
        <begin position="177"/>
        <end position="186"/>
    </location>
</feature>
<name>A0A8J8C419_9EURY</name>
<keyword evidence="3" id="KW-1185">Reference proteome</keyword>
<dbReference type="InterPro" id="IPR046783">
    <property type="entry name" value="HTH_63"/>
</dbReference>
<dbReference type="AlphaFoldDB" id="A0A8J8C419"/>
<reference evidence="2 3" key="1">
    <citation type="submission" date="2021-06" db="EMBL/GenBank/DDBJ databases">
        <title>New haloarchaea isolates fom saline soil.</title>
        <authorList>
            <person name="Duran-Viseras A."/>
            <person name="Sanchez-Porro C.S."/>
            <person name="Ventosa A."/>
        </authorList>
    </citation>
    <scope>NUCLEOTIDE SEQUENCE [LARGE SCALE GENOMIC DNA]</scope>
    <source>
        <strain evidence="2 3">JCM 183640</strain>
    </source>
</reference>
<feature type="compositionally biased region" description="Basic and acidic residues" evidence="1">
    <location>
        <begin position="155"/>
        <end position="170"/>
    </location>
</feature>
<dbReference type="OrthoDB" id="204263at2157"/>
<evidence type="ECO:0000313" key="3">
    <source>
        <dbReference type="Proteomes" id="UP000766550"/>
    </source>
</evidence>
<organism evidence="2 3">
    <name type="scientific">Haloarcula limicola</name>
    <dbReference type="NCBI Taxonomy" id="1429915"/>
    <lineage>
        <taxon>Archaea</taxon>
        <taxon>Methanobacteriati</taxon>
        <taxon>Methanobacteriota</taxon>
        <taxon>Stenosarchaea group</taxon>
        <taxon>Halobacteria</taxon>
        <taxon>Halobacteriales</taxon>
        <taxon>Haloarculaceae</taxon>
        <taxon>Haloarcula</taxon>
    </lineage>
</organism>
<protein>
    <submittedName>
        <fullName evidence="2">Uncharacterized protein</fullName>
    </submittedName>
</protein>
<sequence length="186" mass="20883">MQGSDLPVGRRMELYVRSLLPDGYHQRQEELEKRVSALVESGRASDRSVHVWGRQAPATREATTTDVGQFALERVELFREWAAVNDCSLAPAFEVRQVDNRLTDDRYRAIRFPTALLAEFRGDALTCVTPHADEDGVLTVGDRLASLEAENHTRFKPVDRVAAEKPRTDDDSPLLAEADREPLAPE</sequence>
<gene>
    <name evidence="2" type="ORF">KTS45_12880</name>
</gene>
<dbReference type="RefSeq" id="WP_162317931.1">
    <property type="nucleotide sequence ID" value="NZ_JAHQXF010000002.1"/>
</dbReference>
<evidence type="ECO:0000313" key="2">
    <source>
        <dbReference type="EMBL" id="MBV0925091.1"/>
    </source>
</evidence>